<organism evidence="3">
    <name type="scientific">Naegleria gruberi</name>
    <name type="common">Amoeba</name>
    <dbReference type="NCBI Taxonomy" id="5762"/>
    <lineage>
        <taxon>Eukaryota</taxon>
        <taxon>Discoba</taxon>
        <taxon>Heterolobosea</taxon>
        <taxon>Tetramitia</taxon>
        <taxon>Eutetramitia</taxon>
        <taxon>Vahlkampfiidae</taxon>
        <taxon>Naegleria</taxon>
    </lineage>
</organism>
<feature type="compositionally biased region" description="Basic residues" evidence="1">
    <location>
        <begin position="119"/>
        <end position="129"/>
    </location>
</feature>
<sequence>MNTMLEPLSNPLSSLGSGSKPLKKLTLAEALLKENIAPFRGELADVLVPPQRRERLRHCDFNPENCCTSLREYCNKATEIMGERIYFPGEESEKKKTKKKSVKRKKDGTESDEESDKKKTSKKKSVKKK</sequence>
<evidence type="ECO:0000313" key="2">
    <source>
        <dbReference type="EMBL" id="EFC39207.1"/>
    </source>
</evidence>
<dbReference type="RefSeq" id="XP_002671951.1">
    <property type="nucleotide sequence ID" value="XM_002671905.1"/>
</dbReference>
<protein>
    <submittedName>
        <fullName evidence="2">Predicted protein</fullName>
    </submittedName>
</protein>
<dbReference type="InParanoid" id="D2VVB5"/>
<feature type="compositionally biased region" description="Basic residues" evidence="1">
    <location>
        <begin position="95"/>
        <end position="106"/>
    </location>
</feature>
<dbReference type="KEGG" id="ngr:NAEGRDRAFT_72957"/>
<proteinExistence type="predicted"/>
<dbReference type="VEuPathDB" id="AmoebaDB:NAEGRDRAFT_72957"/>
<feature type="region of interest" description="Disordered" evidence="1">
    <location>
        <begin position="86"/>
        <end position="129"/>
    </location>
</feature>
<accession>D2VVB5</accession>
<feature type="region of interest" description="Disordered" evidence="1">
    <location>
        <begin position="1"/>
        <end position="20"/>
    </location>
</feature>
<keyword evidence="3" id="KW-1185">Reference proteome</keyword>
<dbReference type="AlphaFoldDB" id="D2VVB5"/>
<name>D2VVB5_NAEGR</name>
<dbReference type="GeneID" id="8858492"/>
<evidence type="ECO:0000313" key="3">
    <source>
        <dbReference type="Proteomes" id="UP000006671"/>
    </source>
</evidence>
<dbReference type="Proteomes" id="UP000006671">
    <property type="component" value="Unassembled WGS sequence"/>
</dbReference>
<feature type="compositionally biased region" description="Low complexity" evidence="1">
    <location>
        <begin position="7"/>
        <end position="20"/>
    </location>
</feature>
<reference evidence="2 3" key="1">
    <citation type="journal article" date="2010" name="Cell">
        <title>The genome of Naegleria gruberi illuminates early eukaryotic versatility.</title>
        <authorList>
            <person name="Fritz-Laylin L.K."/>
            <person name="Prochnik S.E."/>
            <person name="Ginger M.L."/>
            <person name="Dacks J.B."/>
            <person name="Carpenter M.L."/>
            <person name="Field M.C."/>
            <person name="Kuo A."/>
            <person name="Paredez A."/>
            <person name="Chapman J."/>
            <person name="Pham J."/>
            <person name="Shu S."/>
            <person name="Neupane R."/>
            <person name="Cipriano M."/>
            <person name="Mancuso J."/>
            <person name="Tu H."/>
            <person name="Salamov A."/>
            <person name="Lindquist E."/>
            <person name="Shapiro H."/>
            <person name="Lucas S."/>
            <person name="Grigoriev I.V."/>
            <person name="Cande W.Z."/>
            <person name="Fulton C."/>
            <person name="Rokhsar D.S."/>
            <person name="Dawson S.C."/>
        </authorList>
    </citation>
    <scope>NUCLEOTIDE SEQUENCE [LARGE SCALE GENOMIC DNA]</scope>
    <source>
        <strain evidence="2 3">NEG-M</strain>
    </source>
</reference>
<dbReference type="EMBL" id="GG738901">
    <property type="protein sequence ID" value="EFC39207.1"/>
    <property type="molecule type" value="Genomic_DNA"/>
</dbReference>
<gene>
    <name evidence="2" type="ORF">NAEGRDRAFT_72957</name>
</gene>
<evidence type="ECO:0000256" key="1">
    <source>
        <dbReference type="SAM" id="MobiDB-lite"/>
    </source>
</evidence>